<dbReference type="PANTHER" id="PTHR12358:SF54">
    <property type="entry name" value="SPHINGOSINE KINASE RELATED PROTEIN"/>
    <property type="match status" value="1"/>
</dbReference>
<keyword evidence="4" id="KW-0067">ATP-binding</keyword>
<evidence type="ECO:0000313" key="6">
    <source>
        <dbReference type="EMBL" id="EFC49976.1"/>
    </source>
</evidence>
<dbReference type="InterPro" id="IPR017438">
    <property type="entry name" value="ATP-NAD_kinase_N"/>
</dbReference>
<evidence type="ECO:0000256" key="2">
    <source>
        <dbReference type="ARBA" id="ARBA00022741"/>
    </source>
</evidence>
<keyword evidence="3" id="KW-0418">Kinase</keyword>
<dbReference type="InParanoid" id="D2UZQ5"/>
<dbReference type="Proteomes" id="UP000006671">
    <property type="component" value="Unassembled WGS sequence"/>
</dbReference>
<dbReference type="STRING" id="5762.D2UZQ5"/>
<dbReference type="SUPFAM" id="SSF111331">
    <property type="entry name" value="NAD kinase/diacylglycerol kinase-like"/>
    <property type="match status" value="1"/>
</dbReference>
<dbReference type="KEGG" id="ngr:NAEGRDRAFT_62024"/>
<dbReference type="GO" id="GO:0005524">
    <property type="term" value="F:ATP binding"/>
    <property type="evidence" value="ECO:0007669"/>
    <property type="project" value="UniProtKB-KW"/>
</dbReference>
<feature type="domain" description="DAGKc" evidence="5">
    <location>
        <begin position="1"/>
        <end position="133"/>
    </location>
</feature>
<dbReference type="Gene3D" id="2.60.200.40">
    <property type="match status" value="1"/>
</dbReference>
<sequence length="339" mass="37745">MQCMKTQCRDDGVRCAFELVTKYQCDLLFGIGGDGSLGSVLNGLILGCLHLNPNVLNSEESSRQLPVHLGVIPSGTGNDFVRTLLETSGDYYLDIVDGFENGYFEDSVSKIVDMIISDSKTIPIDVGRMDYTPSSIDEEFSNGNDTTGVKLKDCNEMMKSRFFLNASTIGIGPEILKSVNDPNSFLPKSLQYYIQPILKEFTYKNPLLELDITSEKKICKKMQLVIVSNGRYVNNGFKMNPFASLTNNQLDLCIVEDVGVFDLHLFYYLKYGTHLNYPKVIMESTKSLTVDTKECVFVECDGDVIGMLPVMYKVMPSVVNVLVPKSFTPTAANNKLNIN</sequence>
<dbReference type="RefSeq" id="XP_002682720.1">
    <property type="nucleotide sequence ID" value="XM_002682674.1"/>
</dbReference>
<dbReference type="GO" id="GO:0016301">
    <property type="term" value="F:kinase activity"/>
    <property type="evidence" value="ECO:0007669"/>
    <property type="project" value="UniProtKB-KW"/>
</dbReference>
<dbReference type="AlphaFoldDB" id="D2UZQ5"/>
<dbReference type="GeneID" id="8858888"/>
<name>D2UZQ5_NAEGR</name>
<reference evidence="6 7" key="1">
    <citation type="journal article" date="2010" name="Cell">
        <title>The genome of Naegleria gruberi illuminates early eukaryotic versatility.</title>
        <authorList>
            <person name="Fritz-Laylin L.K."/>
            <person name="Prochnik S.E."/>
            <person name="Ginger M.L."/>
            <person name="Dacks J.B."/>
            <person name="Carpenter M.L."/>
            <person name="Field M.C."/>
            <person name="Kuo A."/>
            <person name="Paredez A."/>
            <person name="Chapman J."/>
            <person name="Pham J."/>
            <person name="Shu S."/>
            <person name="Neupane R."/>
            <person name="Cipriano M."/>
            <person name="Mancuso J."/>
            <person name="Tu H."/>
            <person name="Salamov A."/>
            <person name="Lindquist E."/>
            <person name="Shapiro H."/>
            <person name="Lucas S."/>
            <person name="Grigoriev I.V."/>
            <person name="Cande W.Z."/>
            <person name="Fulton C."/>
            <person name="Rokhsar D.S."/>
            <person name="Dawson S.C."/>
        </authorList>
    </citation>
    <scope>NUCLEOTIDE SEQUENCE [LARGE SCALE GENOMIC DNA]</scope>
    <source>
        <strain evidence="6 7">NEG-M</strain>
    </source>
</reference>
<organism evidence="7">
    <name type="scientific">Naegleria gruberi</name>
    <name type="common">Amoeba</name>
    <dbReference type="NCBI Taxonomy" id="5762"/>
    <lineage>
        <taxon>Eukaryota</taxon>
        <taxon>Discoba</taxon>
        <taxon>Heterolobosea</taxon>
        <taxon>Tetramitia</taxon>
        <taxon>Eutetramitia</taxon>
        <taxon>Vahlkampfiidae</taxon>
        <taxon>Naegleria</taxon>
    </lineage>
</organism>
<gene>
    <name evidence="6" type="ORF">NAEGRDRAFT_62024</name>
</gene>
<dbReference type="PANTHER" id="PTHR12358">
    <property type="entry name" value="SPHINGOSINE KINASE"/>
    <property type="match status" value="1"/>
</dbReference>
<dbReference type="PROSITE" id="PS50146">
    <property type="entry name" value="DAGK"/>
    <property type="match status" value="1"/>
</dbReference>
<dbReference type="Pfam" id="PF00781">
    <property type="entry name" value="DAGK_cat"/>
    <property type="match status" value="1"/>
</dbReference>
<keyword evidence="1" id="KW-0808">Transferase</keyword>
<evidence type="ECO:0000313" key="7">
    <source>
        <dbReference type="Proteomes" id="UP000006671"/>
    </source>
</evidence>
<dbReference type="InterPro" id="IPR045540">
    <property type="entry name" value="YegS/DAGK_C"/>
</dbReference>
<dbReference type="VEuPathDB" id="AmoebaDB:NAEGRDRAFT_62024"/>
<dbReference type="OrthoDB" id="336240at2759"/>
<keyword evidence="7" id="KW-1185">Reference proteome</keyword>
<dbReference type="EMBL" id="GG738846">
    <property type="protein sequence ID" value="EFC49976.1"/>
    <property type="molecule type" value="Genomic_DNA"/>
</dbReference>
<keyword evidence="2" id="KW-0547">Nucleotide-binding</keyword>
<proteinExistence type="predicted"/>
<dbReference type="InterPro" id="IPR001206">
    <property type="entry name" value="Diacylglycerol_kinase_cat_dom"/>
</dbReference>
<dbReference type="Gene3D" id="3.40.50.10330">
    <property type="entry name" value="Probable inorganic polyphosphate/atp-NAD kinase, domain 1"/>
    <property type="match status" value="1"/>
</dbReference>
<accession>D2UZQ5</accession>
<evidence type="ECO:0000256" key="4">
    <source>
        <dbReference type="ARBA" id="ARBA00022840"/>
    </source>
</evidence>
<protein>
    <submittedName>
        <fullName evidence="6">Predicted protein</fullName>
    </submittedName>
</protein>
<dbReference type="eggNOG" id="KOG1116">
    <property type="taxonomic scope" value="Eukaryota"/>
</dbReference>
<evidence type="ECO:0000256" key="1">
    <source>
        <dbReference type="ARBA" id="ARBA00022679"/>
    </source>
</evidence>
<evidence type="ECO:0000256" key="3">
    <source>
        <dbReference type="ARBA" id="ARBA00022777"/>
    </source>
</evidence>
<dbReference type="InterPro" id="IPR050187">
    <property type="entry name" value="Lipid_Phosphate_FormReg"/>
</dbReference>
<evidence type="ECO:0000259" key="5">
    <source>
        <dbReference type="PROSITE" id="PS50146"/>
    </source>
</evidence>
<dbReference type="InterPro" id="IPR016064">
    <property type="entry name" value="NAD/diacylglycerol_kinase_sf"/>
</dbReference>
<dbReference type="Pfam" id="PF19279">
    <property type="entry name" value="YegS_C"/>
    <property type="match status" value="1"/>
</dbReference>